<dbReference type="GO" id="GO:0034480">
    <property type="term" value="F:phosphatidylcholine phospholipase C activity"/>
    <property type="evidence" value="ECO:0007669"/>
    <property type="project" value="UniProtKB-EC"/>
</dbReference>
<evidence type="ECO:0000256" key="3">
    <source>
        <dbReference type="ARBA" id="ARBA00022525"/>
    </source>
</evidence>
<keyword evidence="4" id="KW-0479">Metal-binding</keyword>
<keyword evidence="3" id="KW-0964">Secreted</keyword>
<keyword evidence="6" id="KW-0378">Hydrolase</keyword>
<evidence type="ECO:0000256" key="8">
    <source>
        <dbReference type="ARBA" id="ARBA00031285"/>
    </source>
</evidence>
<evidence type="ECO:0000256" key="6">
    <source>
        <dbReference type="ARBA" id="ARBA00022801"/>
    </source>
</evidence>
<dbReference type="AlphaFoldDB" id="A0A6A7KBG4"/>
<dbReference type="Pfam" id="PF00882">
    <property type="entry name" value="Zn_dep_PLPC"/>
    <property type="match status" value="1"/>
</dbReference>
<dbReference type="CDD" id="cd11009">
    <property type="entry name" value="Zn_dep_PLPC"/>
    <property type="match status" value="1"/>
</dbReference>
<dbReference type="GO" id="GO:0008270">
    <property type="term" value="F:zinc ion binding"/>
    <property type="evidence" value="ECO:0007669"/>
    <property type="project" value="InterPro"/>
</dbReference>
<comment type="caution">
    <text evidence="10">The sequence shown here is derived from an EMBL/GenBank/DDBJ whole genome shotgun (WGS) entry which is preliminary data.</text>
</comment>
<sequence>MTILSKAYGSALRFTFAIANPLKKKIIKTECAVHKYINFQAVNILIGDKYQNEYDFFNKYLYYINEGAVWADQDFKSSNHFYNPYTDKGLYGRSNARELALKYYERSVEFVKNGNMQDGMFYFGATAHLIQDVTIPQHANIRLLDDHRQYENFVIKTYQVVEEYRAETGVYKLNDVEHYIKFNARVALKVYKHYKHIKDDENRFDRISRCILPLAERTTAGFMLSFYEGVIVN</sequence>
<dbReference type="Gene3D" id="1.10.575.10">
    <property type="entry name" value="P1 Nuclease"/>
    <property type="match status" value="1"/>
</dbReference>
<evidence type="ECO:0000256" key="2">
    <source>
        <dbReference type="ARBA" id="ARBA00018391"/>
    </source>
</evidence>
<protein>
    <recommendedName>
        <fullName evidence="2">Phospholipase C</fullName>
        <ecNumber evidence="1">3.1.4.3</ecNumber>
    </recommendedName>
    <alternativeName>
        <fullName evidence="8">Phosphatidylcholine cholinephosphohydrolase</fullName>
    </alternativeName>
</protein>
<dbReference type="InterPro" id="IPR029002">
    <property type="entry name" value="PLPC/GPLD1"/>
</dbReference>
<proteinExistence type="predicted"/>
<evidence type="ECO:0000313" key="10">
    <source>
        <dbReference type="EMBL" id="MPW26702.1"/>
    </source>
</evidence>
<dbReference type="EC" id="3.1.4.3" evidence="1"/>
<dbReference type="SUPFAM" id="SSF48537">
    <property type="entry name" value="Phospholipase C/P1 nuclease"/>
    <property type="match status" value="1"/>
</dbReference>
<dbReference type="InterPro" id="IPR001531">
    <property type="entry name" value="Zn_PLipaseC"/>
</dbReference>
<evidence type="ECO:0000256" key="4">
    <source>
        <dbReference type="ARBA" id="ARBA00022723"/>
    </source>
</evidence>
<dbReference type="InterPro" id="IPR008947">
    <property type="entry name" value="PLipase_C/P1_nuclease_dom_sf"/>
</dbReference>
<dbReference type="Proteomes" id="UP000440004">
    <property type="component" value="Unassembled WGS sequence"/>
</dbReference>
<keyword evidence="11" id="KW-1185">Reference proteome</keyword>
<dbReference type="RefSeq" id="WP_152805492.1">
    <property type="nucleotide sequence ID" value="NZ_WHNX01000024.1"/>
</dbReference>
<evidence type="ECO:0000256" key="7">
    <source>
        <dbReference type="ARBA" id="ARBA00022833"/>
    </source>
</evidence>
<gene>
    <name evidence="10" type="ORF">GC105_12970</name>
</gene>
<evidence type="ECO:0000259" key="9">
    <source>
        <dbReference type="PROSITE" id="PS51346"/>
    </source>
</evidence>
<evidence type="ECO:0000313" key="11">
    <source>
        <dbReference type="Proteomes" id="UP000440004"/>
    </source>
</evidence>
<evidence type="ECO:0000256" key="5">
    <source>
        <dbReference type="ARBA" id="ARBA00022729"/>
    </source>
</evidence>
<keyword evidence="7" id="KW-0862">Zinc</keyword>
<dbReference type="SMART" id="SM00770">
    <property type="entry name" value="Zn_dep_PLPC"/>
    <property type="match status" value="1"/>
</dbReference>
<dbReference type="PROSITE" id="PS51346">
    <property type="entry name" value="PROKAR_ZN_DEPEND_PLPC_2"/>
    <property type="match status" value="1"/>
</dbReference>
<accession>A0A6A7KBG4</accession>
<feature type="domain" description="Zn-dependent PLC" evidence="9">
    <location>
        <begin position="21"/>
        <end position="233"/>
    </location>
</feature>
<keyword evidence="5" id="KW-0732">Signal</keyword>
<dbReference type="EMBL" id="WHNX01000024">
    <property type="protein sequence ID" value="MPW26702.1"/>
    <property type="molecule type" value="Genomic_DNA"/>
</dbReference>
<evidence type="ECO:0000256" key="1">
    <source>
        <dbReference type="ARBA" id="ARBA00012018"/>
    </source>
</evidence>
<name>A0A6A7KBG4_9FIRM</name>
<reference evidence="10 11" key="1">
    <citation type="submission" date="2019-10" db="EMBL/GenBank/DDBJ databases">
        <title>Alkalibaculum tamaniensis sp.nov., a new alkaliphilic acetogen, isolated on methoxylated aromatics from a mud volcano.</title>
        <authorList>
            <person name="Khomyakova M.A."/>
            <person name="Merkel A.Y."/>
            <person name="Bonch-Osmolovskaya E.A."/>
            <person name="Slobodkin A.I."/>
        </authorList>
    </citation>
    <scope>NUCLEOTIDE SEQUENCE [LARGE SCALE GENOMIC DNA]</scope>
    <source>
        <strain evidence="10 11">M08DMB</strain>
    </source>
</reference>
<organism evidence="10 11">
    <name type="scientific">Alkalibaculum sporogenes</name>
    <dbReference type="NCBI Taxonomy" id="2655001"/>
    <lineage>
        <taxon>Bacteria</taxon>
        <taxon>Bacillati</taxon>
        <taxon>Bacillota</taxon>
        <taxon>Clostridia</taxon>
        <taxon>Eubacteriales</taxon>
        <taxon>Eubacteriaceae</taxon>
        <taxon>Alkalibaculum</taxon>
    </lineage>
</organism>